<dbReference type="GeneID" id="82148488"/>
<dbReference type="AlphaFoldDB" id="A0A4Z0V417"/>
<dbReference type="Pfam" id="PF00436">
    <property type="entry name" value="SSB"/>
    <property type="match status" value="1"/>
</dbReference>
<dbReference type="HAMAP" id="MF_00984">
    <property type="entry name" value="SSB"/>
    <property type="match status" value="1"/>
</dbReference>
<comment type="caution">
    <text evidence="2">Lacks conserved residue(s) required for the propagation of feature annotation.</text>
</comment>
<dbReference type="InterPro" id="IPR011344">
    <property type="entry name" value="ssDNA-bd"/>
</dbReference>
<dbReference type="NCBIfam" id="TIGR00621">
    <property type="entry name" value="ssb"/>
    <property type="match status" value="1"/>
</dbReference>
<dbReference type="CDD" id="cd04496">
    <property type="entry name" value="SSB_OBF"/>
    <property type="match status" value="1"/>
</dbReference>
<dbReference type="PANTHER" id="PTHR10302:SF0">
    <property type="entry name" value="SINGLE-STRANDED DNA-BINDING PROTEIN, MITOCHONDRIAL"/>
    <property type="match status" value="1"/>
</dbReference>
<organism evidence="4 5">
    <name type="scientific">Duncaniella freteri</name>
    <dbReference type="NCBI Taxonomy" id="2530391"/>
    <lineage>
        <taxon>Bacteria</taxon>
        <taxon>Pseudomonadati</taxon>
        <taxon>Bacteroidota</taxon>
        <taxon>Bacteroidia</taxon>
        <taxon>Bacteroidales</taxon>
        <taxon>Muribaculaceae</taxon>
        <taxon>Duncaniella</taxon>
    </lineage>
</organism>
<dbReference type="InterPro" id="IPR012340">
    <property type="entry name" value="NA-bd_OB-fold"/>
</dbReference>
<dbReference type="PIRSF" id="PIRSF002070">
    <property type="entry name" value="SSB"/>
    <property type="match status" value="1"/>
</dbReference>
<dbReference type="RefSeq" id="WP_135470065.1">
    <property type="nucleotide sequence ID" value="NZ_CASGTF010000019.1"/>
</dbReference>
<keyword evidence="5" id="KW-1185">Reference proteome</keyword>
<reference evidence="4 5" key="1">
    <citation type="submission" date="2019-02" db="EMBL/GenBank/DDBJ databases">
        <title>Isolation and identification of novel species under the genus Muribaculum.</title>
        <authorList>
            <person name="Miyake S."/>
            <person name="Ding Y."/>
            <person name="Low A."/>
            <person name="Soh M."/>
            <person name="Seedorf H."/>
        </authorList>
    </citation>
    <scope>NUCLEOTIDE SEQUENCE [LARGE SCALE GENOMIC DNA]</scope>
    <source>
        <strain evidence="4 5">TLL-A3</strain>
    </source>
</reference>
<name>A0A4Z0V417_9BACT</name>
<evidence type="ECO:0000256" key="2">
    <source>
        <dbReference type="HAMAP-Rule" id="MF_00984"/>
    </source>
</evidence>
<gene>
    <name evidence="4" type="ORF">EZ315_01705</name>
</gene>
<evidence type="ECO:0000256" key="3">
    <source>
        <dbReference type="PIRNR" id="PIRNR002070"/>
    </source>
</evidence>
<dbReference type="PROSITE" id="PS50935">
    <property type="entry name" value="SSB"/>
    <property type="match status" value="1"/>
</dbReference>
<keyword evidence="1 2" id="KW-0238">DNA-binding</keyword>
<dbReference type="GO" id="GO:0006260">
    <property type="term" value="P:DNA replication"/>
    <property type="evidence" value="ECO:0007669"/>
    <property type="project" value="InterPro"/>
</dbReference>
<dbReference type="Gene3D" id="2.40.50.140">
    <property type="entry name" value="Nucleic acid-binding proteins"/>
    <property type="match status" value="1"/>
</dbReference>
<dbReference type="InterPro" id="IPR000424">
    <property type="entry name" value="Primosome_PriB/ssb"/>
</dbReference>
<proteinExistence type="inferred from homology"/>
<evidence type="ECO:0000313" key="4">
    <source>
        <dbReference type="EMBL" id="TGG39481.1"/>
    </source>
</evidence>
<dbReference type="GO" id="GO:0009295">
    <property type="term" value="C:nucleoid"/>
    <property type="evidence" value="ECO:0007669"/>
    <property type="project" value="TreeGrafter"/>
</dbReference>
<evidence type="ECO:0000256" key="1">
    <source>
        <dbReference type="ARBA" id="ARBA00023125"/>
    </source>
</evidence>
<protein>
    <recommendedName>
        <fullName evidence="2 3">Single-stranded DNA-binding protein</fullName>
        <shortName evidence="2">SSB</shortName>
    </recommendedName>
</protein>
<accession>A0A4Z0V417</accession>
<sequence length="113" mass="13245">MSVNKVILLGNVGRDPEIRYVEKRPIASFPLATDERPVRMPDGTERPGRTEWHNIIMWDGAAEMAERYIRKGTRMYIEGRLRYRTWEDRNTIKRTVTEIYVDSFELLGSPKSS</sequence>
<comment type="subunit">
    <text evidence="2">Homotetramer.</text>
</comment>
<evidence type="ECO:0000313" key="5">
    <source>
        <dbReference type="Proteomes" id="UP000297635"/>
    </source>
</evidence>
<dbReference type="PANTHER" id="PTHR10302">
    <property type="entry name" value="SINGLE-STRANDED DNA-BINDING PROTEIN"/>
    <property type="match status" value="1"/>
</dbReference>
<dbReference type="SUPFAM" id="SSF50249">
    <property type="entry name" value="Nucleic acid-binding proteins"/>
    <property type="match status" value="1"/>
</dbReference>
<dbReference type="EMBL" id="SJSA01000001">
    <property type="protein sequence ID" value="TGG39481.1"/>
    <property type="molecule type" value="Genomic_DNA"/>
</dbReference>
<dbReference type="GO" id="GO:0003697">
    <property type="term" value="F:single-stranded DNA binding"/>
    <property type="evidence" value="ECO:0007669"/>
    <property type="project" value="UniProtKB-UniRule"/>
</dbReference>
<comment type="caution">
    <text evidence="4">The sequence shown here is derived from an EMBL/GenBank/DDBJ whole genome shotgun (WGS) entry which is preliminary data.</text>
</comment>
<dbReference type="Proteomes" id="UP000297635">
    <property type="component" value="Unassembled WGS sequence"/>
</dbReference>